<name>A0A977L164_9CYAN</name>
<evidence type="ECO:0000313" key="1">
    <source>
        <dbReference type="EMBL" id="UXE62130.1"/>
    </source>
</evidence>
<dbReference type="AlphaFoldDB" id="A0A977L164"/>
<organism evidence="1">
    <name type="scientific">Woronichinia naegeliana WA131</name>
    <dbReference type="NCBI Taxonomy" id="2824559"/>
    <lineage>
        <taxon>Bacteria</taxon>
        <taxon>Bacillati</taxon>
        <taxon>Cyanobacteriota</taxon>
        <taxon>Cyanophyceae</taxon>
        <taxon>Synechococcales</taxon>
        <taxon>Coelosphaeriaceae</taxon>
        <taxon>Woronichinia</taxon>
    </lineage>
</organism>
<proteinExistence type="predicted"/>
<sequence>MSDPYLPFDGTSAELERVAIDRYRHLVSFLPPDCLLFREPWGRSTVLCLDFNHCSFWLPAIQMKSQTLLEAAEYLGLANALIFRVGRKFIGLKTRSPIS</sequence>
<dbReference type="Proteomes" id="UP001065613">
    <property type="component" value="Chromosome"/>
</dbReference>
<reference evidence="1" key="1">
    <citation type="submission" date="2021-04" db="EMBL/GenBank/DDBJ databases">
        <title>Genome sequence of Woronichinia naegeliana from Washington state freshwater lake bloom.</title>
        <authorList>
            <person name="Dreher T.W."/>
        </authorList>
    </citation>
    <scope>NUCLEOTIDE SEQUENCE</scope>
    <source>
        <strain evidence="1">WA131</strain>
    </source>
</reference>
<gene>
    <name evidence="1" type="ORF">KA717_04545</name>
</gene>
<protein>
    <submittedName>
        <fullName evidence="1">Uncharacterized protein</fullName>
    </submittedName>
</protein>
<dbReference type="KEGG" id="wna:KA717_04545"/>
<accession>A0A977L164</accession>
<dbReference type="EMBL" id="CP073041">
    <property type="protein sequence ID" value="UXE62130.1"/>
    <property type="molecule type" value="Genomic_DNA"/>
</dbReference>